<evidence type="ECO:0000313" key="3">
    <source>
        <dbReference type="EMBL" id="MCJ2542723.1"/>
    </source>
</evidence>
<dbReference type="Gene3D" id="1.10.287.1490">
    <property type="match status" value="1"/>
</dbReference>
<keyword evidence="1" id="KW-0175">Coiled coil</keyword>
<dbReference type="RefSeq" id="WP_244350003.1">
    <property type="nucleotide sequence ID" value="NZ_JAFIRA010000014.1"/>
</dbReference>
<feature type="coiled-coil region" evidence="1">
    <location>
        <begin position="58"/>
        <end position="92"/>
    </location>
</feature>
<feature type="compositionally biased region" description="Pro residues" evidence="2">
    <location>
        <begin position="227"/>
        <end position="251"/>
    </location>
</feature>
<reference evidence="3" key="1">
    <citation type="submission" date="2021-02" db="EMBL/GenBank/DDBJ databases">
        <title>The CRISPR/cas machinery reduction and long-range gene transfer in the hot spring cyanobacterium Synechococcus.</title>
        <authorList>
            <person name="Dvorak P."/>
            <person name="Jahodarova E."/>
            <person name="Hasler P."/>
            <person name="Poulickova A."/>
        </authorList>
    </citation>
    <scope>NUCLEOTIDE SEQUENCE</scope>
    <source>
        <strain evidence="3">Rupite</strain>
    </source>
</reference>
<proteinExistence type="predicted"/>
<name>A0ABT0CAB5_THEVL</name>
<feature type="compositionally biased region" description="Basic and acidic residues" evidence="2">
    <location>
        <begin position="213"/>
        <end position="225"/>
    </location>
</feature>
<evidence type="ECO:0000256" key="2">
    <source>
        <dbReference type="SAM" id="MobiDB-lite"/>
    </source>
</evidence>
<accession>A0ABT0CAB5</accession>
<evidence type="ECO:0000256" key="1">
    <source>
        <dbReference type="SAM" id="Coils"/>
    </source>
</evidence>
<keyword evidence="4" id="KW-1185">Reference proteome</keyword>
<gene>
    <name evidence="3" type="ORF">JX360_07345</name>
</gene>
<dbReference type="EMBL" id="JAFIRA010000014">
    <property type="protein sequence ID" value="MCJ2542723.1"/>
    <property type="molecule type" value="Genomic_DNA"/>
</dbReference>
<protein>
    <submittedName>
        <fullName evidence="3">Uncharacterized protein</fullName>
    </submittedName>
</protein>
<evidence type="ECO:0000313" key="4">
    <source>
        <dbReference type="Proteomes" id="UP000830835"/>
    </source>
</evidence>
<organism evidence="3 4">
    <name type="scientific">Thermostichus vulcanus str. 'Rupite'</name>
    <dbReference type="NCBI Taxonomy" id="2813851"/>
    <lineage>
        <taxon>Bacteria</taxon>
        <taxon>Bacillati</taxon>
        <taxon>Cyanobacteriota</taxon>
        <taxon>Cyanophyceae</taxon>
        <taxon>Thermostichales</taxon>
        <taxon>Thermostichaceae</taxon>
        <taxon>Thermostichus</taxon>
    </lineage>
</organism>
<dbReference type="Proteomes" id="UP000830835">
    <property type="component" value="Unassembled WGS sequence"/>
</dbReference>
<feature type="region of interest" description="Disordered" evidence="2">
    <location>
        <begin position="207"/>
        <end position="268"/>
    </location>
</feature>
<comment type="caution">
    <text evidence="3">The sequence shown here is derived from an EMBL/GenBank/DDBJ whole genome shotgun (WGS) entry which is preliminary data.</text>
</comment>
<sequence>MANNFSFRFRQFTQRLRETTQLPQFFAEQATSETQSLARDLALVGEYATQLSQVVMEVDFINQLYTRLLNEREVLQQEKDNLEARVFELQQERNETEPQVMYLREQLSQASFQLEQTQNRERSLSERERQLTEIVAQLERRRAVLNQAIENLTNQEADYTVRTKELEEVVLDNERKAKQYLEAANHYRAYLEELNAQVEEAQAKLRSLGVEPKPADLPRVEDMEKPTPIPASPPPTPAYMPPPPPQQPPPQQQGGYWSDNPFGDDPWG</sequence>